<comment type="caution">
    <text evidence="2">The sequence shown here is derived from an EMBL/GenBank/DDBJ whole genome shotgun (WGS) entry which is preliminary data.</text>
</comment>
<name>A0A9P4P8K4_9PLEO</name>
<accession>A0A9P4P8K4</accession>
<proteinExistence type="predicted"/>
<organism evidence="2 3">
    <name type="scientific">Karstenula rhodostoma CBS 690.94</name>
    <dbReference type="NCBI Taxonomy" id="1392251"/>
    <lineage>
        <taxon>Eukaryota</taxon>
        <taxon>Fungi</taxon>
        <taxon>Dikarya</taxon>
        <taxon>Ascomycota</taxon>
        <taxon>Pezizomycotina</taxon>
        <taxon>Dothideomycetes</taxon>
        <taxon>Pleosporomycetidae</taxon>
        <taxon>Pleosporales</taxon>
        <taxon>Massarineae</taxon>
        <taxon>Didymosphaeriaceae</taxon>
        <taxon>Karstenula</taxon>
    </lineage>
</organism>
<feature type="compositionally biased region" description="Low complexity" evidence="1">
    <location>
        <begin position="48"/>
        <end position="59"/>
    </location>
</feature>
<reference evidence="2" key="1">
    <citation type="journal article" date="2020" name="Stud. Mycol.">
        <title>101 Dothideomycetes genomes: a test case for predicting lifestyles and emergence of pathogens.</title>
        <authorList>
            <person name="Haridas S."/>
            <person name="Albert R."/>
            <person name="Binder M."/>
            <person name="Bloem J."/>
            <person name="Labutti K."/>
            <person name="Salamov A."/>
            <person name="Andreopoulos B."/>
            <person name="Baker S."/>
            <person name="Barry K."/>
            <person name="Bills G."/>
            <person name="Bluhm B."/>
            <person name="Cannon C."/>
            <person name="Castanera R."/>
            <person name="Culley D."/>
            <person name="Daum C."/>
            <person name="Ezra D."/>
            <person name="Gonzalez J."/>
            <person name="Henrissat B."/>
            <person name="Kuo A."/>
            <person name="Liang C."/>
            <person name="Lipzen A."/>
            <person name="Lutzoni F."/>
            <person name="Magnuson J."/>
            <person name="Mondo S."/>
            <person name="Nolan M."/>
            <person name="Ohm R."/>
            <person name="Pangilinan J."/>
            <person name="Park H.-J."/>
            <person name="Ramirez L."/>
            <person name="Alfaro M."/>
            <person name="Sun H."/>
            <person name="Tritt A."/>
            <person name="Yoshinaga Y."/>
            <person name="Zwiers L.-H."/>
            <person name="Turgeon B."/>
            <person name="Goodwin S."/>
            <person name="Spatafora J."/>
            <person name="Crous P."/>
            <person name="Grigoriev I."/>
        </authorList>
    </citation>
    <scope>NUCLEOTIDE SEQUENCE</scope>
    <source>
        <strain evidence="2">CBS 690.94</strain>
    </source>
</reference>
<dbReference type="AlphaFoldDB" id="A0A9P4P8K4"/>
<evidence type="ECO:0000256" key="1">
    <source>
        <dbReference type="SAM" id="MobiDB-lite"/>
    </source>
</evidence>
<evidence type="ECO:0000313" key="2">
    <source>
        <dbReference type="EMBL" id="KAF2439365.1"/>
    </source>
</evidence>
<keyword evidence="3" id="KW-1185">Reference proteome</keyword>
<dbReference type="EMBL" id="MU001509">
    <property type="protein sequence ID" value="KAF2439365.1"/>
    <property type="molecule type" value="Genomic_DNA"/>
</dbReference>
<dbReference type="Proteomes" id="UP000799764">
    <property type="component" value="Unassembled WGS sequence"/>
</dbReference>
<feature type="region of interest" description="Disordered" evidence="1">
    <location>
        <begin position="48"/>
        <end position="92"/>
    </location>
</feature>
<sequence length="153" mass="17351">MALYFFRRRPKEAASARAGDTPLWEARFRHALLLYCVPEATPLAQLSSSPRFVSPSLSPRSRRGEAPRAMHPKPQSIEWHPPQLPHEHSQPRCTSHATVLTLAGCHCWPGSRHEHHRDIRPSLRCPRQALLAITTYPDRELPSCLISLLLATM</sequence>
<gene>
    <name evidence="2" type="ORF">P171DRAFT_121441</name>
</gene>
<protein>
    <submittedName>
        <fullName evidence="2">Uncharacterized protein</fullName>
    </submittedName>
</protein>
<dbReference type="OrthoDB" id="10522793at2759"/>
<evidence type="ECO:0000313" key="3">
    <source>
        <dbReference type="Proteomes" id="UP000799764"/>
    </source>
</evidence>